<evidence type="ECO:0000256" key="16">
    <source>
        <dbReference type="ARBA" id="ARBA00047833"/>
    </source>
</evidence>
<comment type="catalytic activity">
    <reaction evidence="16 19">
        <text>UDP-N-acetyl-alpha-D-muramate + L-alanine + ATP = UDP-N-acetyl-alpha-D-muramoyl-L-alanine + ADP + phosphate + H(+)</text>
        <dbReference type="Rhea" id="RHEA:23372"/>
        <dbReference type="ChEBI" id="CHEBI:15378"/>
        <dbReference type="ChEBI" id="CHEBI:30616"/>
        <dbReference type="ChEBI" id="CHEBI:43474"/>
        <dbReference type="ChEBI" id="CHEBI:57972"/>
        <dbReference type="ChEBI" id="CHEBI:70757"/>
        <dbReference type="ChEBI" id="CHEBI:83898"/>
        <dbReference type="ChEBI" id="CHEBI:456216"/>
        <dbReference type="EC" id="6.3.2.8"/>
    </reaction>
</comment>
<reference evidence="23 24" key="1">
    <citation type="journal article" date="2011" name="Stand. Genomic Sci.">
        <title>Complete genome sequence of 'Thioalkalivibrio sulfidophilus' HL-EbGr7.</title>
        <authorList>
            <person name="Muyzer G."/>
            <person name="Sorokin D.Y."/>
            <person name="Mavromatis K."/>
            <person name="Lapidus A."/>
            <person name="Clum A."/>
            <person name="Ivanova N."/>
            <person name="Pati A."/>
            <person name="d'Haeseleer P."/>
            <person name="Woyke T."/>
            <person name="Kyrpides N.C."/>
        </authorList>
    </citation>
    <scope>NUCLEOTIDE SEQUENCE [LARGE SCALE GENOMIC DNA]</scope>
    <source>
        <strain evidence="23 24">HL-EbGR7</strain>
    </source>
</reference>
<dbReference type="PANTHER" id="PTHR43445:SF3">
    <property type="entry name" value="UDP-N-ACETYLMURAMATE--L-ALANINE LIGASE"/>
    <property type="match status" value="1"/>
</dbReference>
<evidence type="ECO:0000256" key="14">
    <source>
        <dbReference type="ARBA" id="ARBA00023306"/>
    </source>
</evidence>
<feature type="domain" description="Mur ligase C-terminal" evidence="21">
    <location>
        <begin position="320"/>
        <end position="455"/>
    </location>
</feature>
<organism evidence="23 24">
    <name type="scientific">Thioalkalivibrio sulfidiphilus (strain HL-EbGR7)</name>
    <dbReference type="NCBI Taxonomy" id="396588"/>
    <lineage>
        <taxon>Bacteria</taxon>
        <taxon>Pseudomonadati</taxon>
        <taxon>Pseudomonadota</taxon>
        <taxon>Gammaproteobacteria</taxon>
        <taxon>Chromatiales</taxon>
        <taxon>Ectothiorhodospiraceae</taxon>
        <taxon>Thioalkalivibrio</taxon>
    </lineage>
</organism>
<dbReference type="FunFam" id="3.40.50.720:FF:000046">
    <property type="entry name" value="UDP-N-acetylmuramate--L-alanine ligase"/>
    <property type="match status" value="1"/>
</dbReference>
<comment type="similarity">
    <text evidence="4 19">Belongs to the MurCDEF family.</text>
</comment>
<evidence type="ECO:0000256" key="12">
    <source>
        <dbReference type="ARBA" id="ARBA00022960"/>
    </source>
</evidence>
<dbReference type="InterPro" id="IPR050061">
    <property type="entry name" value="MurCDEF_pg_biosynth"/>
</dbReference>
<dbReference type="eggNOG" id="COG0773">
    <property type="taxonomic scope" value="Bacteria"/>
</dbReference>
<dbReference type="KEGG" id="tgr:Tgr7_0770"/>
<evidence type="ECO:0000313" key="23">
    <source>
        <dbReference type="EMBL" id="ACL71862.1"/>
    </source>
</evidence>
<dbReference type="Pfam" id="PF08245">
    <property type="entry name" value="Mur_ligase_M"/>
    <property type="match status" value="1"/>
</dbReference>
<proteinExistence type="inferred from homology"/>
<evidence type="ECO:0000256" key="2">
    <source>
        <dbReference type="ARBA" id="ARBA00004496"/>
    </source>
</evidence>
<evidence type="ECO:0000256" key="6">
    <source>
        <dbReference type="ARBA" id="ARBA00021749"/>
    </source>
</evidence>
<evidence type="ECO:0000256" key="4">
    <source>
        <dbReference type="ARBA" id="ARBA00010416"/>
    </source>
</evidence>
<dbReference type="GO" id="GO:0005737">
    <property type="term" value="C:cytoplasm"/>
    <property type="evidence" value="ECO:0007669"/>
    <property type="project" value="UniProtKB-SubCell"/>
</dbReference>
<evidence type="ECO:0000256" key="7">
    <source>
        <dbReference type="ARBA" id="ARBA00022490"/>
    </source>
</evidence>
<keyword evidence="8 19" id="KW-0436">Ligase</keyword>
<dbReference type="GO" id="GO:0008763">
    <property type="term" value="F:UDP-N-acetylmuramate-L-alanine ligase activity"/>
    <property type="evidence" value="ECO:0007669"/>
    <property type="project" value="UniProtKB-UniRule"/>
</dbReference>
<comment type="subcellular location">
    <subcellularLocation>
        <location evidence="2 19">Cytoplasm</location>
    </subcellularLocation>
</comment>
<gene>
    <name evidence="19" type="primary">murC</name>
    <name evidence="23" type="ordered locus">Tgr7_0770</name>
</gene>
<dbReference type="SUPFAM" id="SSF53244">
    <property type="entry name" value="MurD-like peptide ligases, peptide-binding domain"/>
    <property type="match status" value="1"/>
</dbReference>
<dbReference type="Pfam" id="PF01225">
    <property type="entry name" value="Mur_ligase"/>
    <property type="match status" value="1"/>
</dbReference>
<evidence type="ECO:0000256" key="15">
    <source>
        <dbReference type="ARBA" id="ARBA00023316"/>
    </source>
</evidence>
<keyword evidence="13 19" id="KW-0573">Peptidoglycan synthesis</keyword>
<keyword evidence="24" id="KW-1185">Reference proteome</keyword>
<evidence type="ECO:0000256" key="1">
    <source>
        <dbReference type="ARBA" id="ARBA00003921"/>
    </source>
</evidence>
<evidence type="ECO:0000259" key="22">
    <source>
        <dbReference type="Pfam" id="PF08245"/>
    </source>
</evidence>
<dbReference type="Pfam" id="PF02875">
    <property type="entry name" value="Mur_ligase_C"/>
    <property type="match status" value="1"/>
</dbReference>
<dbReference type="FunFam" id="3.40.1190.10:FF:000001">
    <property type="entry name" value="UDP-N-acetylmuramate--L-alanine ligase"/>
    <property type="match status" value="1"/>
</dbReference>
<dbReference type="Proteomes" id="UP000002383">
    <property type="component" value="Chromosome"/>
</dbReference>
<dbReference type="GO" id="GO:0008360">
    <property type="term" value="P:regulation of cell shape"/>
    <property type="evidence" value="ECO:0007669"/>
    <property type="project" value="UniProtKB-KW"/>
</dbReference>
<dbReference type="SUPFAM" id="SSF53623">
    <property type="entry name" value="MurD-like peptide ligases, catalytic domain"/>
    <property type="match status" value="1"/>
</dbReference>
<dbReference type="PANTHER" id="PTHR43445">
    <property type="entry name" value="UDP-N-ACETYLMURAMATE--L-ALANINE LIGASE-RELATED"/>
    <property type="match status" value="1"/>
</dbReference>
<dbReference type="InterPro" id="IPR005758">
    <property type="entry name" value="UDP-N-AcMur_Ala_ligase_MurC"/>
</dbReference>
<feature type="domain" description="Mur ligase N-terminal catalytic" evidence="20">
    <location>
        <begin position="14"/>
        <end position="112"/>
    </location>
</feature>
<keyword evidence="11 19" id="KW-0067">ATP-binding</keyword>
<dbReference type="Gene3D" id="3.40.1190.10">
    <property type="entry name" value="Mur-like, catalytic domain"/>
    <property type="match status" value="1"/>
</dbReference>
<dbReference type="OrthoDB" id="9804126at2"/>
<evidence type="ECO:0000256" key="17">
    <source>
        <dbReference type="ARBA" id="ARBA00060592"/>
    </source>
</evidence>
<dbReference type="STRING" id="396588.Tgr7_0770"/>
<evidence type="ECO:0000256" key="5">
    <source>
        <dbReference type="ARBA" id="ARBA00012211"/>
    </source>
</evidence>
<dbReference type="InterPro" id="IPR013221">
    <property type="entry name" value="Mur_ligase_cen"/>
</dbReference>
<evidence type="ECO:0000256" key="19">
    <source>
        <dbReference type="HAMAP-Rule" id="MF_00046"/>
    </source>
</evidence>
<comment type="function">
    <text evidence="1 19">Cell wall formation.</text>
</comment>
<dbReference type="InterPro" id="IPR004101">
    <property type="entry name" value="Mur_ligase_C"/>
</dbReference>
<comment type="pathway">
    <text evidence="3 19">Cell wall biogenesis; peptidoglycan biosynthesis.</text>
</comment>
<dbReference type="InterPro" id="IPR000713">
    <property type="entry name" value="Mur_ligase_N"/>
</dbReference>
<evidence type="ECO:0000259" key="20">
    <source>
        <dbReference type="Pfam" id="PF01225"/>
    </source>
</evidence>
<dbReference type="RefSeq" id="WP_012637350.1">
    <property type="nucleotide sequence ID" value="NC_011901.1"/>
</dbReference>
<dbReference type="NCBIfam" id="TIGR01082">
    <property type="entry name" value="murC"/>
    <property type="match status" value="1"/>
</dbReference>
<evidence type="ECO:0000256" key="3">
    <source>
        <dbReference type="ARBA" id="ARBA00004752"/>
    </source>
</evidence>
<dbReference type="GO" id="GO:0051301">
    <property type="term" value="P:cell division"/>
    <property type="evidence" value="ECO:0007669"/>
    <property type="project" value="UniProtKB-KW"/>
</dbReference>
<dbReference type="HOGENOM" id="CLU_028104_2_2_6"/>
<keyword evidence="10 19" id="KW-0547">Nucleotide-binding</keyword>
<dbReference type="InterPro" id="IPR036615">
    <property type="entry name" value="Mur_ligase_C_dom_sf"/>
</dbReference>
<sequence>MSAVTPIPMRRIRRIHFVGIGGSGMGGIAEVLANLGYQVSGSDIAENAVTRRLAGLGVTIRLGHDAAYVQDADVLVVSSAIDPRNPELIAAREARIPVVRRAEMLAELMRFRHGIAVAGTHGKTTTTSLVASLLAEGGLDPTFVIGGRLNSTASHSRLGQGAYLVAEADESDASFLHLQPIIAVVTNIDADHLATYQGDFGRLRATFLEFLHHLPFYGLAVLCANDRELAGMIAEVGRPVLTYGIGVDADVTARNVRAEGTRTHFEICLPERDDTLAVTLNLPGRHNVLNALAAVAVAHELGVDDAAIQQGLDKFQGIGRRFQVYGELKTAAGTVTLVDDYGHHPTEIAATLAAARDAWPDRRLVLAFQPHRYTRTRDLFEDFAEVLSSPDALVLLDVYPAGEAAIPGADGRTLARAIRARGRVNPVFVDAPERFVETLKGVLRDGDVLLTQGAGNVGALAAALPAALSTEEGHP</sequence>
<keyword evidence="12 19" id="KW-0133">Cell shape</keyword>
<name>B8GMN0_THISH</name>
<evidence type="ECO:0000256" key="18">
    <source>
        <dbReference type="ARBA" id="ARBA00079022"/>
    </source>
</evidence>
<keyword evidence="15 19" id="KW-0961">Cell wall biogenesis/degradation</keyword>
<evidence type="ECO:0000256" key="9">
    <source>
        <dbReference type="ARBA" id="ARBA00022618"/>
    </source>
</evidence>
<evidence type="ECO:0000259" key="21">
    <source>
        <dbReference type="Pfam" id="PF02875"/>
    </source>
</evidence>
<accession>B8GMN0</accession>
<dbReference type="GO" id="GO:0005524">
    <property type="term" value="F:ATP binding"/>
    <property type="evidence" value="ECO:0007669"/>
    <property type="project" value="UniProtKB-UniRule"/>
</dbReference>
<dbReference type="HAMAP" id="MF_00046">
    <property type="entry name" value="MurC"/>
    <property type="match status" value="1"/>
</dbReference>
<dbReference type="GO" id="GO:0071555">
    <property type="term" value="P:cell wall organization"/>
    <property type="evidence" value="ECO:0007669"/>
    <property type="project" value="UniProtKB-KW"/>
</dbReference>
<dbReference type="GO" id="GO:0009252">
    <property type="term" value="P:peptidoglycan biosynthetic process"/>
    <property type="evidence" value="ECO:0007669"/>
    <property type="project" value="UniProtKB-UniRule"/>
</dbReference>
<dbReference type="Gene3D" id="3.40.50.720">
    <property type="entry name" value="NAD(P)-binding Rossmann-like Domain"/>
    <property type="match status" value="1"/>
</dbReference>
<protein>
    <recommendedName>
        <fullName evidence="6 19">UDP-N-acetylmuramate--L-alanine ligase</fullName>
        <ecNumber evidence="5 19">6.3.2.8</ecNumber>
    </recommendedName>
    <alternativeName>
        <fullName evidence="18 19">UDP-N-acetylmuramoyl-L-alanine synthetase</fullName>
    </alternativeName>
</protein>
<evidence type="ECO:0000256" key="10">
    <source>
        <dbReference type="ARBA" id="ARBA00022741"/>
    </source>
</evidence>
<dbReference type="EC" id="6.3.2.8" evidence="5 19"/>
<dbReference type="Gene3D" id="3.90.190.20">
    <property type="entry name" value="Mur ligase, C-terminal domain"/>
    <property type="match status" value="1"/>
</dbReference>
<dbReference type="UniPathway" id="UPA00219"/>
<evidence type="ECO:0000256" key="8">
    <source>
        <dbReference type="ARBA" id="ARBA00022598"/>
    </source>
</evidence>
<keyword evidence="7 19" id="KW-0963">Cytoplasm</keyword>
<keyword evidence="14 19" id="KW-0131">Cell cycle</keyword>
<evidence type="ECO:0000313" key="24">
    <source>
        <dbReference type="Proteomes" id="UP000002383"/>
    </source>
</evidence>
<dbReference type="SUPFAM" id="SSF51984">
    <property type="entry name" value="MurCD N-terminal domain"/>
    <property type="match status" value="1"/>
</dbReference>
<dbReference type="InterPro" id="IPR036565">
    <property type="entry name" value="Mur-like_cat_sf"/>
</dbReference>
<evidence type="ECO:0000256" key="11">
    <source>
        <dbReference type="ARBA" id="ARBA00022840"/>
    </source>
</evidence>
<comment type="pathway">
    <text evidence="17">Glycan biosynthesis.</text>
</comment>
<dbReference type="AlphaFoldDB" id="B8GMN0"/>
<dbReference type="EMBL" id="CP001339">
    <property type="protein sequence ID" value="ACL71862.1"/>
    <property type="molecule type" value="Genomic_DNA"/>
</dbReference>
<feature type="domain" description="Mur ligase central" evidence="22">
    <location>
        <begin position="117"/>
        <end position="298"/>
    </location>
</feature>
<feature type="binding site" evidence="19">
    <location>
        <begin position="119"/>
        <end position="125"/>
    </location>
    <ligand>
        <name>ATP</name>
        <dbReference type="ChEBI" id="CHEBI:30616"/>
    </ligand>
</feature>
<evidence type="ECO:0000256" key="13">
    <source>
        <dbReference type="ARBA" id="ARBA00022984"/>
    </source>
</evidence>
<keyword evidence="9 19" id="KW-0132">Cell division</keyword>